<feature type="disulfide bond" evidence="6 7">
    <location>
        <begin position="49"/>
        <end position="63"/>
    </location>
</feature>
<dbReference type="InterPro" id="IPR023346">
    <property type="entry name" value="Lysozyme-like_dom_sf"/>
</dbReference>
<evidence type="ECO:0000256" key="7">
    <source>
        <dbReference type="PROSITE-ProRule" id="PRU00261"/>
    </source>
</evidence>
<feature type="disulfide bond" evidence="6">
    <location>
        <begin position="169"/>
        <end position="178"/>
    </location>
</feature>
<dbReference type="GO" id="GO:0006032">
    <property type="term" value="P:chitin catabolic process"/>
    <property type="evidence" value="ECO:0007669"/>
    <property type="project" value="InterPro"/>
</dbReference>
<dbReference type="Pfam" id="PF00182">
    <property type="entry name" value="Glyco_hydro_19"/>
    <property type="match status" value="1"/>
</dbReference>
<sequence length="291" mass="30444">MQKQIMGSSKLSFSSSSSSSCARVVALVLLLVVVDVGYCQNCGCASDLCCSKFGYCGTGDAYCGDGCQEGPCTSSPSPPSSGGGSGSIDSIVTADVFNAFVSGAADGCAGKSIYTRDAFITAANAFSGFGTSSSDDVNKREIAAFFANAAHETGGFCYTEEQNPGSNYCDSTNTQYPCVSGKSYYGRGPLQLSWNYNYGAAGDYIKFDGLNNPELVATDSTISFKTAVWFWMVNSNCHSAITSGEGFGATIKAINSMECNGGNPSTVSSRVNYYQKFCQQLNVDPGSNLQC</sequence>
<dbReference type="Gene3D" id="3.30.20.10">
    <property type="entry name" value="Endochitinase, domain 2"/>
    <property type="match status" value="1"/>
</dbReference>
<dbReference type="PANTHER" id="PTHR22595:SF79">
    <property type="entry name" value="CHITINASE 12"/>
    <property type="match status" value="1"/>
</dbReference>
<dbReference type="InterPro" id="IPR001002">
    <property type="entry name" value="Chitin-bd_1"/>
</dbReference>
<feature type="disulfide bond" evidence="6">
    <location>
        <begin position="259"/>
        <end position="291"/>
    </location>
</feature>
<evidence type="ECO:0000256" key="5">
    <source>
        <dbReference type="PIRSR" id="PIRSR001060-1"/>
    </source>
</evidence>
<keyword evidence="4 6" id="KW-1015">Disulfide bond</keyword>
<dbReference type="EMBL" id="GCHU01014018">
    <property type="protein sequence ID" value="JAG86877.1"/>
    <property type="molecule type" value="Transcribed_RNA"/>
</dbReference>
<dbReference type="GO" id="GO:0008061">
    <property type="term" value="F:chitin binding"/>
    <property type="evidence" value="ECO:0007669"/>
    <property type="project" value="UniProtKB-UniRule"/>
</dbReference>
<dbReference type="AlphaFoldDB" id="A0A0C9S496"/>
<evidence type="ECO:0000256" key="8">
    <source>
        <dbReference type="SAM" id="SignalP"/>
    </source>
</evidence>
<proteinExistence type="predicted"/>
<evidence type="ECO:0000256" key="6">
    <source>
        <dbReference type="PIRSR" id="PIRSR001060-2"/>
    </source>
</evidence>
<dbReference type="FunFam" id="3.30.20.10:FF:000001">
    <property type="entry name" value="Endochitinase (Chitinase)"/>
    <property type="match status" value="1"/>
</dbReference>
<keyword evidence="1 7" id="KW-0147">Chitin-binding</keyword>
<feature type="disulfide bond" evidence="6">
    <location>
        <begin position="108"/>
        <end position="157"/>
    </location>
</feature>
<dbReference type="CDD" id="cd00325">
    <property type="entry name" value="chitinase_GH19"/>
    <property type="match status" value="1"/>
</dbReference>
<evidence type="ECO:0000256" key="3">
    <source>
        <dbReference type="ARBA" id="ARBA00022821"/>
    </source>
</evidence>
<keyword evidence="2 8" id="KW-0732">Signal</keyword>
<comment type="caution">
    <text evidence="7">Lacks conserved residue(s) required for the propagation of feature annotation.</text>
</comment>
<dbReference type="GO" id="GO:0016998">
    <property type="term" value="P:cell wall macromolecule catabolic process"/>
    <property type="evidence" value="ECO:0007669"/>
    <property type="project" value="InterPro"/>
</dbReference>
<name>A0A0C9S496_9CONI</name>
<dbReference type="SUPFAM" id="SSF53955">
    <property type="entry name" value="Lysozyme-like"/>
    <property type="match status" value="1"/>
</dbReference>
<dbReference type="SUPFAM" id="SSF57016">
    <property type="entry name" value="Plant lectins/antimicrobial peptides"/>
    <property type="match status" value="1"/>
</dbReference>
<reference evidence="10" key="1">
    <citation type="submission" date="2015-02" db="EMBL/GenBank/DDBJ databases">
        <title>A transcriptome of Wollemia nobilis - a relic of Gondwana.</title>
        <authorList>
            <person name="Chia J.Y."/>
            <person name="Leong Y.S."/>
            <person name="Abdul Karim S."/>
            <person name="Wan Azmi N."/>
            <person name="Hercus R."/>
            <person name="Croft L."/>
        </authorList>
    </citation>
    <scope>NUCLEOTIDE SEQUENCE</scope>
    <source>
        <strain evidence="10">MaeBrown</strain>
        <tissue evidence="10">Leaf</tissue>
    </source>
</reference>
<accession>A0A0C9S496</accession>
<dbReference type="InterPro" id="IPR036861">
    <property type="entry name" value="Endochitinase-like_sf"/>
</dbReference>
<dbReference type="GO" id="GO:0004568">
    <property type="term" value="F:chitinase activity"/>
    <property type="evidence" value="ECO:0007669"/>
    <property type="project" value="InterPro"/>
</dbReference>
<feature type="active site" description="Proton donor" evidence="5">
    <location>
        <position position="152"/>
    </location>
</feature>
<evidence type="ECO:0000256" key="4">
    <source>
        <dbReference type="ARBA" id="ARBA00023157"/>
    </source>
</evidence>
<evidence type="ECO:0000259" key="9">
    <source>
        <dbReference type="PROSITE" id="PS50941"/>
    </source>
</evidence>
<dbReference type="GO" id="GO:0050832">
    <property type="term" value="P:defense response to fungus"/>
    <property type="evidence" value="ECO:0007669"/>
    <property type="project" value="UniProtKB-ARBA"/>
</dbReference>
<dbReference type="InterPro" id="IPR018371">
    <property type="entry name" value="Chitin-binding_1_CS"/>
</dbReference>
<dbReference type="GO" id="GO:0005975">
    <property type="term" value="P:carbohydrate metabolic process"/>
    <property type="evidence" value="ECO:0007669"/>
    <property type="project" value="InterPro"/>
</dbReference>
<dbReference type="PANTHER" id="PTHR22595">
    <property type="entry name" value="CHITINASE-RELATED"/>
    <property type="match status" value="1"/>
</dbReference>
<dbReference type="CDD" id="cd00035">
    <property type="entry name" value="ChtBD1"/>
    <property type="match status" value="1"/>
</dbReference>
<dbReference type="PROSITE" id="PS51257">
    <property type="entry name" value="PROKAR_LIPOPROTEIN"/>
    <property type="match status" value="1"/>
</dbReference>
<dbReference type="Gene3D" id="3.30.60.10">
    <property type="entry name" value="Endochitinase-like"/>
    <property type="match status" value="1"/>
</dbReference>
<evidence type="ECO:0000313" key="10">
    <source>
        <dbReference type="EMBL" id="JAG86877.1"/>
    </source>
</evidence>
<dbReference type="SMART" id="SM00270">
    <property type="entry name" value="ChtBD1"/>
    <property type="match status" value="1"/>
</dbReference>
<dbReference type="InterPro" id="IPR016283">
    <property type="entry name" value="Glyco_hydro_19"/>
</dbReference>
<feature type="chain" id="PRO_5002219588" evidence="8">
    <location>
        <begin position="40"/>
        <end position="291"/>
    </location>
</feature>
<dbReference type="PROSITE" id="PS00774">
    <property type="entry name" value="CHITINASE_19_2"/>
    <property type="match status" value="1"/>
</dbReference>
<dbReference type="InterPro" id="IPR000726">
    <property type="entry name" value="Glyco_hydro_19_cat"/>
</dbReference>
<keyword evidence="3" id="KW-0611">Plant defense</keyword>
<dbReference type="PIRSF" id="PIRSF001060">
    <property type="entry name" value="Endochitinase"/>
    <property type="match status" value="1"/>
</dbReference>
<feature type="signal peptide" evidence="8">
    <location>
        <begin position="1"/>
        <end position="39"/>
    </location>
</feature>
<feature type="disulfide bond" evidence="6 7">
    <location>
        <begin position="44"/>
        <end position="56"/>
    </location>
</feature>
<dbReference type="PROSITE" id="PS50941">
    <property type="entry name" value="CHIT_BIND_I_2"/>
    <property type="match status" value="1"/>
</dbReference>
<feature type="domain" description="Chitin-binding type-1" evidence="9">
    <location>
        <begin position="39"/>
        <end position="74"/>
    </location>
</feature>
<evidence type="ECO:0000256" key="1">
    <source>
        <dbReference type="ARBA" id="ARBA00022669"/>
    </source>
</evidence>
<protein>
    <submittedName>
        <fullName evidence="10">TSA: Wollemia nobilis Ref_Wollemi_Transcript_14099_1085 transcribed RNA sequence</fullName>
    </submittedName>
</protein>
<dbReference type="PROSITE" id="PS00026">
    <property type="entry name" value="CHIT_BIND_I_1"/>
    <property type="match status" value="1"/>
</dbReference>
<evidence type="ECO:0000256" key="2">
    <source>
        <dbReference type="ARBA" id="ARBA00022729"/>
    </source>
</evidence>
<organism evidence="10">
    <name type="scientific">Wollemia nobilis</name>
    <dbReference type="NCBI Taxonomy" id="56998"/>
    <lineage>
        <taxon>Eukaryota</taxon>
        <taxon>Viridiplantae</taxon>
        <taxon>Streptophyta</taxon>
        <taxon>Embryophyta</taxon>
        <taxon>Tracheophyta</taxon>
        <taxon>Spermatophyta</taxon>
        <taxon>Pinopsida</taxon>
        <taxon>Pinidae</taxon>
        <taxon>Conifers II</taxon>
        <taxon>Araucariales</taxon>
        <taxon>Araucariaceae</taxon>
        <taxon>Wollemia</taxon>
    </lineage>
</organism>
<dbReference type="Gene3D" id="1.10.530.10">
    <property type="match status" value="1"/>
</dbReference>